<evidence type="ECO:0000256" key="2">
    <source>
        <dbReference type="ARBA" id="ARBA00022598"/>
    </source>
</evidence>
<dbReference type="NCBIfam" id="TIGR01737">
    <property type="entry name" value="FGAM_synth_I"/>
    <property type="match status" value="1"/>
</dbReference>
<sequence>MTKLRFGIVVFPGSNCDHDALTVCQSLPNAEAKLLWHKQADLEDSDVIILPGGFSFGDYLRAGAIARFSPIMQEVIRHAKMGKPVLGICNGFQILCEAGLLPGALLRNQHRRFVCKMVTLKVLRTDTIFTSEYHEGEILRIPIAHGEGNYFAPPELLDEMEDNGQVIFKYCDAKGEITDAANPNGSMRNIAGITNKEKNVLGMMPHPERAAEALLGSTDGRRLFESLVQRATLQAM</sequence>
<dbReference type="PIRSF" id="PIRSF001586">
    <property type="entry name" value="FGAM_synth_I"/>
    <property type="match status" value="1"/>
</dbReference>
<comment type="subcellular location">
    <subcellularLocation>
        <location evidence="8">Cytoplasm</location>
    </subcellularLocation>
</comment>
<dbReference type="GO" id="GO:0005737">
    <property type="term" value="C:cytoplasm"/>
    <property type="evidence" value="ECO:0007669"/>
    <property type="project" value="UniProtKB-SubCell"/>
</dbReference>
<comment type="catalytic activity">
    <reaction evidence="8">
        <text>L-glutamine + H2O = L-glutamate + NH4(+)</text>
        <dbReference type="Rhea" id="RHEA:15889"/>
        <dbReference type="ChEBI" id="CHEBI:15377"/>
        <dbReference type="ChEBI" id="CHEBI:28938"/>
        <dbReference type="ChEBI" id="CHEBI:29985"/>
        <dbReference type="ChEBI" id="CHEBI:58359"/>
        <dbReference type="EC" id="3.5.1.2"/>
    </reaction>
</comment>
<dbReference type="UniPathway" id="UPA00074">
    <property type="reaction ID" value="UER00128"/>
</dbReference>
<dbReference type="SUPFAM" id="SSF52317">
    <property type="entry name" value="Class I glutamine amidotransferase-like"/>
    <property type="match status" value="1"/>
</dbReference>
<proteinExistence type="inferred from homology"/>
<keyword evidence="6 8" id="KW-0067">ATP-binding</keyword>
<dbReference type="InterPro" id="IPR029062">
    <property type="entry name" value="Class_I_gatase-like"/>
</dbReference>
<dbReference type="HAMAP" id="MF_00421">
    <property type="entry name" value="PurQ"/>
    <property type="match status" value="1"/>
</dbReference>
<gene>
    <name evidence="8 9" type="primary">purQ</name>
    <name evidence="9" type="ORF">D0433_04055</name>
</gene>
<comment type="function">
    <text evidence="8">Part of the phosphoribosylformylglycinamidine synthase complex involved in the purines biosynthetic pathway. Catalyzes the ATP-dependent conversion of formylglycinamide ribonucleotide (FGAR) and glutamine to yield formylglycinamidine ribonucleotide (FGAM) and glutamate. The FGAM synthase complex is composed of three subunits. PurQ produces an ammonia molecule by converting glutamine to glutamate. PurL transfers the ammonia molecule to FGAR to form FGAM in an ATP-dependent manner. PurS interacts with PurQ and PurL and is thought to assist in the transfer of the ammonia molecule from PurQ to PurL.</text>
</comment>
<dbReference type="Pfam" id="PF13507">
    <property type="entry name" value="GATase_5"/>
    <property type="match status" value="1"/>
</dbReference>
<feature type="active site" description="Nucleophile" evidence="8">
    <location>
        <position position="89"/>
    </location>
</feature>
<evidence type="ECO:0000256" key="8">
    <source>
        <dbReference type="HAMAP-Rule" id="MF_00421"/>
    </source>
</evidence>
<evidence type="ECO:0000256" key="3">
    <source>
        <dbReference type="ARBA" id="ARBA00022741"/>
    </source>
</evidence>
<evidence type="ECO:0000256" key="7">
    <source>
        <dbReference type="ARBA" id="ARBA00022962"/>
    </source>
</evidence>
<feature type="active site" evidence="8">
    <location>
        <position position="206"/>
    </location>
</feature>
<dbReference type="PANTHER" id="PTHR47552:SF1">
    <property type="entry name" value="PHOSPHORIBOSYLFORMYLGLYCINAMIDINE SYNTHASE SUBUNIT PURQ"/>
    <property type="match status" value="1"/>
</dbReference>
<dbReference type="PANTHER" id="PTHR47552">
    <property type="entry name" value="PHOSPHORIBOSYLFORMYLGLYCINAMIDINE SYNTHASE SUBUNIT PURQ"/>
    <property type="match status" value="1"/>
</dbReference>
<comment type="caution">
    <text evidence="9">The sequence shown here is derived from an EMBL/GenBank/DDBJ whole genome shotgun (WGS) entry which is preliminary data.</text>
</comment>
<dbReference type="EC" id="6.3.5.3" evidence="8"/>
<dbReference type="InterPro" id="IPR010075">
    <property type="entry name" value="PRibForGlyAmidine_synth_PurQ"/>
</dbReference>
<keyword evidence="4 8" id="KW-0658">Purine biosynthesis</keyword>
<evidence type="ECO:0000256" key="1">
    <source>
        <dbReference type="ARBA" id="ARBA00022490"/>
    </source>
</evidence>
<dbReference type="PROSITE" id="PS51273">
    <property type="entry name" value="GATASE_TYPE_1"/>
    <property type="match status" value="1"/>
</dbReference>
<dbReference type="Gene3D" id="3.40.50.880">
    <property type="match status" value="1"/>
</dbReference>
<dbReference type="GO" id="GO:0005524">
    <property type="term" value="F:ATP binding"/>
    <property type="evidence" value="ECO:0007669"/>
    <property type="project" value="UniProtKB-KW"/>
</dbReference>
<comment type="subunit">
    <text evidence="8">Part of the FGAM synthase complex composed of 1 PurL, 1 PurQ and 2 PurS subunits.</text>
</comment>
<dbReference type="SMART" id="SM01211">
    <property type="entry name" value="GATase_5"/>
    <property type="match status" value="1"/>
</dbReference>
<keyword evidence="7 8" id="KW-0315">Glutamine amidotransferase</keyword>
<keyword evidence="2 8" id="KW-0436">Ligase</keyword>
<dbReference type="EMBL" id="PHFL01000026">
    <property type="protein sequence ID" value="RFM24792.1"/>
    <property type="molecule type" value="Genomic_DNA"/>
</dbReference>
<dbReference type="GO" id="GO:0006189">
    <property type="term" value="P:'de novo' IMP biosynthetic process"/>
    <property type="evidence" value="ECO:0007669"/>
    <property type="project" value="UniProtKB-UniRule"/>
</dbReference>
<comment type="pathway">
    <text evidence="8">Purine metabolism; IMP biosynthesis via de novo pathway; 5-amino-1-(5-phospho-D-ribosyl)imidazole from N(2)-formyl-N(1)-(5-phospho-D-ribosyl)glycinamide: step 1/2.</text>
</comment>
<dbReference type="NCBIfam" id="NF002957">
    <property type="entry name" value="PRK03619.1"/>
    <property type="match status" value="1"/>
</dbReference>
<dbReference type="EC" id="3.5.1.2" evidence="8"/>
<feature type="active site" evidence="8">
    <location>
        <position position="208"/>
    </location>
</feature>
<organism evidence="9 10">
    <name type="scientific">Candidatus Thermochlorobacter aerophilus</name>
    <dbReference type="NCBI Taxonomy" id="1868324"/>
    <lineage>
        <taxon>Bacteria</taxon>
        <taxon>Pseudomonadati</taxon>
        <taxon>Chlorobiota</taxon>
        <taxon>Chlorobiia</taxon>
        <taxon>Chlorobiales</taxon>
        <taxon>Candidatus Thermochlorobacteriaceae</taxon>
        <taxon>Candidatus Thermochlorobacter</taxon>
    </lineage>
</organism>
<evidence type="ECO:0000313" key="9">
    <source>
        <dbReference type="EMBL" id="RFM24792.1"/>
    </source>
</evidence>
<dbReference type="Proteomes" id="UP000266389">
    <property type="component" value="Unassembled WGS sequence"/>
</dbReference>
<accession>A0A395M254</accession>
<name>A0A395M254_9BACT</name>
<evidence type="ECO:0000256" key="5">
    <source>
        <dbReference type="ARBA" id="ARBA00022801"/>
    </source>
</evidence>
<dbReference type="CDD" id="cd01740">
    <property type="entry name" value="GATase1_FGAR_AT"/>
    <property type="match status" value="1"/>
</dbReference>
<protein>
    <recommendedName>
        <fullName evidence="8">Phosphoribosylformylglycinamidine synthase subunit PurQ</fullName>
        <shortName evidence="8">FGAM synthase</shortName>
        <ecNumber evidence="8">6.3.5.3</ecNumber>
    </recommendedName>
    <alternativeName>
        <fullName evidence="8">Formylglycinamide ribonucleotide amidotransferase subunit I</fullName>
        <shortName evidence="8">FGAR amidotransferase I</shortName>
        <shortName evidence="8">FGAR-AT I</shortName>
    </alternativeName>
    <alternativeName>
        <fullName evidence="8">Glutaminase PurQ</fullName>
        <ecNumber evidence="8">3.5.1.2</ecNumber>
    </alternativeName>
    <alternativeName>
        <fullName evidence="8">Phosphoribosylformylglycinamidine synthase subunit I</fullName>
    </alternativeName>
</protein>
<comment type="catalytic activity">
    <reaction evidence="8">
        <text>N(2)-formyl-N(1)-(5-phospho-beta-D-ribosyl)glycinamide + L-glutamine + ATP + H2O = 2-formamido-N(1)-(5-O-phospho-beta-D-ribosyl)acetamidine + L-glutamate + ADP + phosphate + H(+)</text>
        <dbReference type="Rhea" id="RHEA:17129"/>
        <dbReference type="ChEBI" id="CHEBI:15377"/>
        <dbReference type="ChEBI" id="CHEBI:15378"/>
        <dbReference type="ChEBI" id="CHEBI:29985"/>
        <dbReference type="ChEBI" id="CHEBI:30616"/>
        <dbReference type="ChEBI" id="CHEBI:43474"/>
        <dbReference type="ChEBI" id="CHEBI:58359"/>
        <dbReference type="ChEBI" id="CHEBI:147286"/>
        <dbReference type="ChEBI" id="CHEBI:147287"/>
        <dbReference type="ChEBI" id="CHEBI:456216"/>
        <dbReference type="EC" id="6.3.5.3"/>
    </reaction>
</comment>
<evidence type="ECO:0000256" key="4">
    <source>
        <dbReference type="ARBA" id="ARBA00022755"/>
    </source>
</evidence>
<dbReference type="GO" id="GO:0004359">
    <property type="term" value="F:glutaminase activity"/>
    <property type="evidence" value="ECO:0007669"/>
    <property type="project" value="UniProtKB-EC"/>
</dbReference>
<evidence type="ECO:0000313" key="10">
    <source>
        <dbReference type="Proteomes" id="UP000266389"/>
    </source>
</evidence>
<reference evidence="9 10" key="1">
    <citation type="journal article" date="2011" name="ISME J.">
        <title>Community ecology of hot spring cyanobacterial mats: predominant populations and their functional potential.</title>
        <authorList>
            <person name="Klatt C.G."/>
            <person name="Wood J.M."/>
            <person name="Rusch D.B."/>
            <person name="Bateson M.M."/>
            <person name="Hamamura N."/>
            <person name="Heidelberg J.F."/>
            <person name="Grossman A.R."/>
            <person name="Bhaya D."/>
            <person name="Cohan F.M."/>
            <person name="Kuhl M."/>
            <person name="Bryant D.A."/>
            <person name="Ward D.M."/>
        </authorList>
    </citation>
    <scope>NUCLEOTIDE SEQUENCE [LARGE SCALE GENOMIC DNA]</scope>
    <source>
        <strain evidence="9">OS</strain>
    </source>
</reference>
<dbReference type="AlphaFoldDB" id="A0A395M254"/>
<keyword evidence="1 8" id="KW-0963">Cytoplasm</keyword>
<keyword evidence="3 8" id="KW-0547">Nucleotide-binding</keyword>
<keyword evidence="5 8" id="KW-0378">Hydrolase</keyword>
<evidence type="ECO:0000256" key="6">
    <source>
        <dbReference type="ARBA" id="ARBA00022840"/>
    </source>
</evidence>
<dbReference type="GO" id="GO:0004642">
    <property type="term" value="F:phosphoribosylformylglycinamidine synthase activity"/>
    <property type="evidence" value="ECO:0007669"/>
    <property type="project" value="UniProtKB-UniRule"/>
</dbReference>